<evidence type="ECO:0000313" key="2">
    <source>
        <dbReference type="EMBL" id="HEX61640.1"/>
    </source>
</evidence>
<organism evidence="2">
    <name type="scientific">candidate division WWE3 bacterium</name>
    <dbReference type="NCBI Taxonomy" id="2053526"/>
    <lineage>
        <taxon>Bacteria</taxon>
        <taxon>Katanobacteria</taxon>
    </lineage>
</organism>
<sequence>MEVRPEAKAEAVRKPEAEERALAETEPAEEAERSVSEPGAKPAGGERRSEWEECKAETKPEPEAGVEVAHEDQPEQDQEED</sequence>
<evidence type="ECO:0000256" key="1">
    <source>
        <dbReference type="SAM" id="MobiDB-lite"/>
    </source>
</evidence>
<protein>
    <submittedName>
        <fullName evidence="2">Uncharacterized protein</fullName>
    </submittedName>
</protein>
<feature type="compositionally biased region" description="Basic and acidic residues" evidence="1">
    <location>
        <begin position="1"/>
        <end position="23"/>
    </location>
</feature>
<feature type="compositionally biased region" description="Basic and acidic residues" evidence="1">
    <location>
        <begin position="44"/>
        <end position="73"/>
    </location>
</feature>
<dbReference type="AlphaFoldDB" id="A0A831YZ73"/>
<gene>
    <name evidence="2" type="ORF">ENR01_00570</name>
</gene>
<comment type="caution">
    <text evidence="2">The sequence shown here is derived from an EMBL/GenBank/DDBJ whole genome shotgun (WGS) entry which is preliminary data.</text>
</comment>
<feature type="region of interest" description="Disordered" evidence="1">
    <location>
        <begin position="1"/>
        <end position="81"/>
    </location>
</feature>
<proteinExistence type="predicted"/>
<name>A0A831YZ73_UNCKA</name>
<accession>A0A831YZ73</accession>
<reference evidence="2" key="1">
    <citation type="journal article" date="2020" name="mSystems">
        <title>Genome- and Community-Level Interaction Insights into Carbon Utilization and Element Cycling Functions of Hydrothermarchaeota in Hydrothermal Sediment.</title>
        <authorList>
            <person name="Zhou Z."/>
            <person name="Liu Y."/>
            <person name="Xu W."/>
            <person name="Pan J."/>
            <person name="Luo Z.H."/>
            <person name="Li M."/>
        </authorList>
    </citation>
    <scope>NUCLEOTIDE SEQUENCE [LARGE SCALE GENOMIC DNA]</scope>
    <source>
        <strain evidence="2">SpSt-361</strain>
    </source>
</reference>
<dbReference type="EMBL" id="DSPJ01000014">
    <property type="protein sequence ID" value="HEX61640.1"/>
    <property type="molecule type" value="Genomic_DNA"/>
</dbReference>